<comment type="function">
    <text evidence="17">This is the non-catalytic component of the active enzyme, which catalyzes the hydrolysis of ATP coupled with the exchange of Na(+) and K(+) ions across the plasma membrane. The beta subunit regulates, through assembly of alpha/beta heterodimers, the number of sodium pumps transported to the plasma membrane.</text>
</comment>
<protein>
    <recommendedName>
        <fullName evidence="20">Sodium/potassium-transporting ATPase subunit beta</fullName>
    </recommendedName>
</protein>
<dbReference type="GO" id="GO:1990573">
    <property type="term" value="P:potassium ion import across plasma membrane"/>
    <property type="evidence" value="ECO:0007669"/>
    <property type="project" value="TreeGrafter"/>
</dbReference>
<keyword evidence="16" id="KW-0739">Sodium transport</keyword>
<keyword evidence="4" id="KW-1003">Cell membrane</keyword>
<dbReference type="PANTHER" id="PTHR11523:SF46">
    <property type="entry name" value="SODIUM_POTASSIUM-TRANSPORTING ATPASE SUBUNIT BETA-2"/>
    <property type="match status" value="1"/>
</dbReference>
<evidence type="ECO:0000256" key="1">
    <source>
        <dbReference type="ARBA" id="ARBA00004401"/>
    </source>
</evidence>
<dbReference type="PANTHER" id="PTHR11523">
    <property type="entry name" value="SODIUM/POTASSIUM-DEPENDENT ATPASE BETA SUBUNIT"/>
    <property type="match status" value="1"/>
</dbReference>
<dbReference type="GO" id="GO:0036376">
    <property type="term" value="P:sodium ion export across plasma membrane"/>
    <property type="evidence" value="ECO:0007669"/>
    <property type="project" value="TreeGrafter"/>
</dbReference>
<evidence type="ECO:0000256" key="4">
    <source>
        <dbReference type="ARBA" id="ARBA00022475"/>
    </source>
</evidence>
<dbReference type="AlphaFoldDB" id="A0A1B6CQ52"/>
<evidence type="ECO:0000256" key="7">
    <source>
        <dbReference type="ARBA" id="ARBA00022692"/>
    </source>
</evidence>
<keyword evidence="6" id="KW-0740">Sodium/potassium transport</keyword>
<gene>
    <name evidence="19" type="ORF">g.2432</name>
</gene>
<evidence type="ECO:0000256" key="11">
    <source>
        <dbReference type="ARBA" id="ARBA00023053"/>
    </source>
</evidence>
<keyword evidence="12" id="KW-0406">Ion transport</keyword>
<evidence type="ECO:0000256" key="8">
    <source>
        <dbReference type="ARBA" id="ARBA00022958"/>
    </source>
</evidence>
<dbReference type="InterPro" id="IPR000402">
    <property type="entry name" value="Na/K_ATPase_sub_beta"/>
</dbReference>
<evidence type="ECO:0000256" key="10">
    <source>
        <dbReference type="ARBA" id="ARBA00022989"/>
    </source>
</evidence>
<keyword evidence="5" id="KW-0633">Potassium transport</keyword>
<reference evidence="19" key="1">
    <citation type="submission" date="2015-12" db="EMBL/GenBank/DDBJ databases">
        <title>De novo transcriptome assembly of four potential Pierce s Disease insect vectors from Arizona vineyards.</title>
        <authorList>
            <person name="Tassone E.E."/>
        </authorList>
    </citation>
    <scope>NUCLEOTIDE SEQUENCE</scope>
</reference>
<dbReference type="InterPro" id="IPR038702">
    <property type="entry name" value="Na/K_ATPase_sub_beta_sf"/>
</dbReference>
<dbReference type="Pfam" id="PF00287">
    <property type="entry name" value="Na_K-ATPase"/>
    <property type="match status" value="1"/>
</dbReference>
<evidence type="ECO:0000256" key="9">
    <source>
        <dbReference type="ARBA" id="ARBA00022968"/>
    </source>
</evidence>
<comment type="similarity">
    <text evidence="2">Belongs to the X(+)/potassium ATPases subunit beta family.</text>
</comment>
<keyword evidence="3" id="KW-0813">Transport</keyword>
<dbReference type="FunFam" id="2.60.40.1660:FF:000004">
    <property type="entry name" value="sodium/potassium-transporting ATPase subunit beta-2"/>
    <property type="match status" value="1"/>
</dbReference>
<evidence type="ECO:0000256" key="2">
    <source>
        <dbReference type="ARBA" id="ARBA00005876"/>
    </source>
</evidence>
<sequence length="350" mass="40426">SNRILLSSEVNPYFPDSYLSYTALHILKNLQKMVVGNAPEGYFIKPKEITRIESIKIFIYNPNTGQVFGRTASSWGKLGLFYLILYLVLASMFGIMLWIFYHTLDPRMPRWTLSQSLIGVTPGLGFRPMPNDSDSKSTLIWFRGKETKTFDLWTKTLDNFLEVYKKPGLTPGRGQNIYNCDYDRPPGRGQVCDVDVKNWYPCTSENKFNYRHSGPCVFIKLNKLYGWKPEFFNDTSLLPKDMPDDLKVHINSQKSLNSLLLNTVWVTCEGEGSVDRENMGEIKYIPRQGFPGYFYPYLNTEGYLSPLIAIHFKRPKTGVIINIECKAWAKNIKHDRREKVGLVHFELLID</sequence>
<feature type="transmembrane region" description="Helical" evidence="18">
    <location>
        <begin position="80"/>
        <end position="101"/>
    </location>
</feature>
<keyword evidence="8" id="KW-0630">Potassium</keyword>
<evidence type="ECO:0000313" key="19">
    <source>
        <dbReference type="EMBL" id="JAS15511.1"/>
    </source>
</evidence>
<evidence type="ECO:0000256" key="13">
    <source>
        <dbReference type="ARBA" id="ARBA00023136"/>
    </source>
</evidence>
<feature type="non-terminal residue" evidence="19">
    <location>
        <position position="1"/>
    </location>
</feature>
<evidence type="ECO:0000256" key="14">
    <source>
        <dbReference type="ARBA" id="ARBA00023157"/>
    </source>
</evidence>
<dbReference type="GO" id="GO:0006883">
    <property type="term" value="P:intracellular sodium ion homeostasis"/>
    <property type="evidence" value="ECO:0007669"/>
    <property type="project" value="TreeGrafter"/>
</dbReference>
<evidence type="ECO:0000256" key="15">
    <source>
        <dbReference type="ARBA" id="ARBA00023180"/>
    </source>
</evidence>
<evidence type="ECO:0000256" key="16">
    <source>
        <dbReference type="ARBA" id="ARBA00023201"/>
    </source>
</evidence>
<evidence type="ECO:0000256" key="5">
    <source>
        <dbReference type="ARBA" id="ARBA00022538"/>
    </source>
</evidence>
<keyword evidence="9" id="KW-0735">Signal-anchor</keyword>
<keyword evidence="11" id="KW-0915">Sodium</keyword>
<dbReference type="GO" id="GO:0001671">
    <property type="term" value="F:ATPase activator activity"/>
    <property type="evidence" value="ECO:0007669"/>
    <property type="project" value="UniProtKB-ARBA"/>
</dbReference>
<comment type="subcellular location">
    <subcellularLocation>
        <location evidence="1">Cell membrane</location>
        <topology evidence="1">Single-pass type II membrane protein</topology>
    </subcellularLocation>
</comment>
<evidence type="ECO:0000256" key="18">
    <source>
        <dbReference type="SAM" id="Phobius"/>
    </source>
</evidence>
<evidence type="ECO:0000256" key="6">
    <source>
        <dbReference type="ARBA" id="ARBA00022607"/>
    </source>
</evidence>
<keyword evidence="13 18" id="KW-0472">Membrane</keyword>
<organism evidence="19">
    <name type="scientific">Clastoptera arizonana</name>
    <name type="common">Arizona spittle bug</name>
    <dbReference type="NCBI Taxonomy" id="38151"/>
    <lineage>
        <taxon>Eukaryota</taxon>
        <taxon>Metazoa</taxon>
        <taxon>Ecdysozoa</taxon>
        <taxon>Arthropoda</taxon>
        <taxon>Hexapoda</taxon>
        <taxon>Insecta</taxon>
        <taxon>Pterygota</taxon>
        <taxon>Neoptera</taxon>
        <taxon>Paraneoptera</taxon>
        <taxon>Hemiptera</taxon>
        <taxon>Auchenorrhyncha</taxon>
        <taxon>Cercopoidea</taxon>
        <taxon>Clastopteridae</taxon>
        <taxon>Clastoptera</taxon>
    </lineage>
</organism>
<name>A0A1B6CQ52_9HEMI</name>
<keyword evidence="15" id="KW-0325">Glycoprotein</keyword>
<proteinExistence type="inferred from homology"/>
<keyword evidence="14" id="KW-1015">Disulfide bond</keyword>
<dbReference type="EMBL" id="GEDC01021787">
    <property type="protein sequence ID" value="JAS15511.1"/>
    <property type="molecule type" value="Transcribed_RNA"/>
</dbReference>
<evidence type="ECO:0000256" key="17">
    <source>
        <dbReference type="ARBA" id="ARBA00025540"/>
    </source>
</evidence>
<accession>A0A1B6CQ52</accession>
<evidence type="ECO:0000256" key="3">
    <source>
        <dbReference type="ARBA" id="ARBA00022448"/>
    </source>
</evidence>
<evidence type="ECO:0000256" key="12">
    <source>
        <dbReference type="ARBA" id="ARBA00023065"/>
    </source>
</evidence>
<keyword evidence="7 18" id="KW-0812">Transmembrane</keyword>
<evidence type="ECO:0008006" key="20">
    <source>
        <dbReference type="Google" id="ProtNLM"/>
    </source>
</evidence>
<dbReference type="Gene3D" id="2.60.40.1660">
    <property type="entry name" value="Na, k-atpase alpha subunit"/>
    <property type="match status" value="1"/>
</dbReference>
<dbReference type="GO" id="GO:0030007">
    <property type="term" value="P:intracellular potassium ion homeostasis"/>
    <property type="evidence" value="ECO:0007669"/>
    <property type="project" value="TreeGrafter"/>
</dbReference>
<keyword evidence="10 18" id="KW-1133">Transmembrane helix</keyword>
<dbReference type="GO" id="GO:0005890">
    <property type="term" value="C:sodium:potassium-exchanging ATPase complex"/>
    <property type="evidence" value="ECO:0007669"/>
    <property type="project" value="InterPro"/>
</dbReference>